<feature type="region of interest" description="Disordered" evidence="4">
    <location>
        <begin position="1224"/>
        <end position="1252"/>
    </location>
</feature>
<feature type="domain" description="Ig-like" evidence="5">
    <location>
        <begin position="885"/>
        <end position="977"/>
    </location>
</feature>
<feature type="region of interest" description="Disordered" evidence="4">
    <location>
        <begin position="581"/>
        <end position="620"/>
    </location>
</feature>
<keyword evidence="7" id="KW-1185">Reference proteome</keyword>
<feature type="compositionally biased region" description="Low complexity" evidence="4">
    <location>
        <begin position="830"/>
        <end position="844"/>
    </location>
</feature>
<evidence type="ECO:0000259" key="5">
    <source>
        <dbReference type="PROSITE" id="PS50835"/>
    </source>
</evidence>
<feature type="region of interest" description="Disordered" evidence="4">
    <location>
        <begin position="826"/>
        <end position="849"/>
    </location>
</feature>
<dbReference type="SMART" id="SM00409">
    <property type="entry name" value="IG"/>
    <property type="match status" value="2"/>
</dbReference>
<keyword evidence="3" id="KW-0393">Immunoglobulin domain</keyword>
<dbReference type="CDD" id="cd15753">
    <property type="entry name" value="FYVE_SlaC2-c"/>
    <property type="match status" value="1"/>
</dbReference>
<dbReference type="SUPFAM" id="SSF48726">
    <property type="entry name" value="Immunoglobulin"/>
    <property type="match status" value="2"/>
</dbReference>
<dbReference type="Proteomes" id="UP001186944">
    <property type="component" value="Unassembled WGS sequence"/>
</dbReference>
<dbReference type="FunFam" id="2.60.40.10:FF:000425">
    <property type="entry name" value="Myosin light chain kinase"/>
    <property type="match status" value="1"/>
</dbReference>
<dbReference type="PROSITE" id="PS50835">
    <property type="entry name" value="IG_LIKE"/>
    <property type="match status" value="2"/>
</dbReference>
<dbReference type="InterPro" id="IPR051745">
    <property type="entry name" value="Intracell_Transport_Effector"/>
</dbReference>
<feature type="compositionally biased region" description="Polar residues" evidence="4">
    <location>
        <begin position="1453"/>
        <end position="1462"/>
    </location>
</feature>
<feature type="compositionally biased region" description="Polar residues" evidence="4">
    <location>
        <begin position="1710"/>
        <end position="1723"/>
    </location>
</feature>
<feature type="compositionally biased region" description="Basic and acidic residues" evidence="4">
    <location>
        <begin position="1579"/>
        <end position="1589"/>
    </location>
</feature>
<dbReference type="GO" id="GO:0030864">
    <property type="term" value="C:cortical actin cytoskeleton"/>
    <property type="evidence" value="ECO:0007669"/>
    <property type="project" value="TreeGrafter"/>
</dbReference>
<dbReference type="InterPro" id="IPR013098">
    <property type="entry name" value="Ig_I-set"/>
</dbReference>
<dbReference type="InterPro" id="IPR013783">
    <property type="entry name" value="Ig-like_fold"/>
</dbReference>
<feature type="compositionally biased region" description="Low complexity" evidence="4">
    <location>
        <begin position="1463"/>
        <end position="1472"/>
    </location>
</feature>
<feature type="compositionally biased region" description="Polar residues" evidence="4">
    <location>
        <begin position="1733"/>
        <end position="1761"/>
    </location>
</feature>
<feature type="non-terminal residue" evidence="6">
    <location>
        <position position="1"/>
    </location>
</feature>
<feature type="compositionally biased region" description="Basic and acidic residues" evidence="4">
    <location>
        <begin position="1553"/>
        <end position="1568"/>
    </location>
</feature>
<feature type="domain" description="Ig-like" evidence="5">
    <location>
        <begin position="988"/>
        <end position="1077"/>
    </location>
</feature>
<dbReference type="SUPFAM" id="SSF57903">
    <property type="entry name" value="FYVE/PHD zinc finger"/>
    <property type="match status" value="1"/>
</dbReference>
<evidence type="ECO:0000313" key="6">
    <source>
        <dbReference type="EMBL" id="KAK3082766.1"/>
    </source>
</evidence>
<sequence length="1803" mass="201788">KIEEVIKEEEDKESILAKKTKLNENVCVRCCQTFGIIFNRRQICQQCKLYVCKRCCQIDVENKGYVCNACIKERELRLKSCEWFYNNVSKKFKRFGSAKVVRTLYKQKSNKHRQYHTDNESDSGYDPSLVSSLKSPSIFSRRNYQSEGEEDRVDFESTVMIRSRKEGRGYSSWYIGIDSDLDPIGPAPILSLDSGISRTSSVETLTNDNKQNNNNLNNNNGQQKEDNDNKALDKQDIYKEAFEHYKQTEERKFQSKFDNLLKQLYTSLEEPVQNGGEGHFGSTSYGQVIDKYRNQLRELLVGVSQRLEMAVESFDNSPAQSFNDTSQKVRKIVSKLVEESFGESIDVISDEAVSDLSSLSDDSGDHQVKSFEEQIAQAVLSKVLENFRRESNIDIPLDLLDGNFSEKPHDSHMTDFDKSHDLHSKGTSSDDENSVISKHSYGCQVEEERLPVRDFGIQSENVDVNTSENQVLDGKVSHDFGVQSEFSDSRAQILRDSSVQSDLVRPRTEDFGVQSQISPHSDTGAHRPNSESCAVQSDFSEPLISASQLSNREACSSASIHRNSDNINDRLSANEEVVEPISVKKSHSSNSSAIDVQPDSVLDGDSNTAKSDNNERTRESDLAELKQFSQRFASPRPVRKHEIEEVLDEEPIQKVTVNREESDFASRVSTYDRLHNSHIPLPDFNDDYEDNEFFQNEIDPDLLSMNLAPILEEEEDNYIEEEDEEENDGEENSPYGQHWKDNWIFGGSKLSPYSNLGKKFGGGGFDQVYLTIPQPEEELTPKIGNRDADLMSDTISDGLDDRDADILSDEESSFFSRNMDEITRITSRKGTSSATSSVPAVSSGIQTDSELDTSFETSVSMRSLTSKKSEPNYMEEIIPAEGDDPKFEIPPESVSVPEGDVTKFSCRVRGTEPIDVKWYKITDGELEELDDSEYYELSHDLNRHTLTVFNPCQMIAGQYMCMAINEKGHSSSYIILTVKKNNQDFKKPEFLKEIQDIEVKEGQNVKFRAKVKGYPSPRVVWYKDGKFIKHGGDYKIEKFGNRDYILTIDHATPEDDAEYWVVARNVAGDVKSTAQLIVESKELDLSPKVTEVKRAALPTKNKDDQQLSNMGKKLFMTRERMEAETEDMINSANKLNHLHKSLDEFDSILNSFEKEIHVTNSPSDWDSDSLLSHNLHQNVQQFTHMKNAAESIRNTTSSALAILKSTEKLLQSESINDDDTIAATSTPRLEDSPPSNSFTEGVSDNNRLTLKEERSVSDVVPKLDLSVRNEEEMVHRPLEKSSAENIVHSVPEKNIDPIGAESNSIADNDKTSEIPAEFERTRNIDDDSETLSVINFGAKEVDISKYPDYYVGEHPSSPRRKWEVNMESYSPRAEVVNRDKLQHAEEQIYVTAGRIYGLESHIHNLHNAVTTTPNSPKYLLSSLEDEVALTAAKVEINEKRVQQVEKIVDSFHQPPSITTTTPSCDETSSLSPSLSIDSGFSSIRDRPPPTVLCGETLEDDLPESQTEINEEVGVELPSVNRLKALFSHAKEDDSSLRRVHSITARNVSKEKLEQLRKLESKTEDRSPDAGKSTLSVKLTHAETRVRQIEAEPTQVFPETKGELYPSSATPSKPARTGMQRQSLSVTTSSKARAAPQPPSPLTKSQHTPQTGALSSGGISRTPQHQNSGASQKSIPQTPKTGAPSSAGTSITPITCTTSPYPPKLGAPKSGETTKTTPLQSSSKGRAPQPPQSPSVNTTVTPNRQTTSVSTPQGASASTPSSGKGKARIRSGCINARASFWEKRIQGEETKEEEFPDMIEHVDD</sequence>
<dbReference type="PANTHER" id="PTHR14555">
    <property type="entry name" value="MYELIN-ASSOCIATED OLIGODENDROCYTIC BASIC PROTEIN MOBP -RELATED"/>
    <property type="match status" value="1"/>
</dbReference>
<evidence type="ECO:0000256" key="3">
    <source>
        <dbReference type="ARBA" id="ARBA00023319"/>
    </source>
</evidence>
<feature type="region of interest" description="Disordered" evidence="4">
    <location>
        <begin position="1553"/>
        <end position="1769"/>
    </location>
</feature>
<protein>
    <recommendedName>
        <fullName evidence="5">Ig-like domain-containing protein</fullName>
    </recommendedName>
</protein>
<dbReference type="InterPro" id="IPR041282">
    <property type="entry name" value="FYVE_2"/>
</dbReference>
<feature type="region of interest" description="Disordered" evidence="4">
    <location>
        <begin position="109"/>
        <end position="131"/>
    </location>
</feature>
<dbReference type="GO" id="GO:0060298">
    <property type="term" value="P:positive regulation of sarcomere organization"/>
    <property type="evidence" value="ECO:0007669"/>
    <property type="project" value="UniProtKB-ARBA"/>
</dbReference>
<keyword evidence="2" id="KW-0963">Cytoplasm</keyword>
<dbReference type="Gene3D" id="2.60.40.10">
    <property type="entry name" value="Immunoglobulins"/>
    <property type="match status" value="2"/>
</dbReference>
<evidence type="ECO:0000256" key="4">
    <source>
        <dbReference type="SAM" id="MobiDB-lite"/>
    </source>
</evidence>
<dbReference type="FunFam" id="2.60.40.10:FF:000107">
    <property type="entry name" value="Myosin, light chain kinase a"/>
    <property type="match status" value="1"/>
</dbReference>
<dbReference type="SMART" id="SM00408">
    <property type="entry name" value="IGc2"/>
    <property type="match status" value="2"/>
</dbReference>
<reference evidence="6" key="1">
    <citation type="submission" date="2019-08" db="EMBL/GenBank/DDBJ databases">
        <title>The improved chromosome-level genome for the pearl oyster Pinctada fucata martensii using PacBio sequencing and Hi-C.</title>
        <authorList>
            <person name="Zheng Z."/>
        </authorList>
    </citation>
    <scope>NUCLEOTIDE SEQUENCE</scope>
    <source>
        <strain evidence="6">ZZ-2019</strain>
        <tissue evidence="6">Adductor muscle</tissue>
    </source>
</reference>
<gene>
    <name evidence="6" type="ORF">FSP39_004717</name>
</gene>
<feature type="compositionally biased region" description="Polar residues" evidence="4">
    <location>
        <begin position="1641"/>
        <end position="1687"/>
    </location>
</feature>
<dbReference type="Pfam" id="PF07679">
    <property type="entry name" value="I-set"/>
    <property type="match status" value="2"/>
</dbReference>
<dbReference type="GO" id="GO:0045989">
    <property type="term" value="P:positive regulation of striated muscle contraction"/>
    <property type="evidence" value="ECO:0007669"/>
    <property type="project" value="UniProtKB-ARBA"/>
</dbReference>
<feature type="compositionally biased region" description="Basic and acidic residues" evidence="4">
    <location>
        <begin position="410"/>
        <end position="424"/>
    </location>
</feature>
<evidence type="ECO:0000256" key="2">
    <source>
        <dbReference type="ARBA" id="ARBA00022490"/>
    </source>
</evidence>
<feature type="region of interest" description="Disordered" evidence="4">
    <location>
        <begin position="505"/>
        <end position="536"/>
    </location>
</feature>
<feature type="compositionally biased region" description="Polar residues" evidence="4">
    <location>
        <begin position="1224"/>
        <end position="1248"/>
    </location>
</feature>
<dbReference type="InterPro" id="IPR011011">
    <property type="entry name" value="Znf_FYVE_PHD"/>
</dbReference>
<dbReference type="GO" id="GO:0003779">
    <property type="term" value="F:actin binding"/>
    <property type="evidence" value="ECO:0007669"/>
    <property type="project" value="TreeGrafter"/>
</dbReference>
<comment type="caution">
    <text evidence="6">The sequence shown here is derived from an EMBL/GenBank/DDBJ whole genome shotgun (WGS) entry which is preliminary data.</text>
</comment>
<dbReference type="PANTHER" id="PTHR14555:SF3">
    <property type="entry name" value="RABBD DOMAIN-CONTAINING PROTEIN"/>
    <property type="match status" value="1"/>
</dbReference>
<dbReference type="GO" id="GO:0017022">
    <property type="term" value="F:myosin binding"/>
    <property type="evidence" value="ECO:0007669"/>
    <property type="project" value="TreeGrafter"/>
</dbReference>
<accession>A0AA88XD35</accession>
<feature type="compositionally biased region" description="Low complexity" evidence="4">
    <location>
        <begin position="1688"/>
        <end position="1698"/>
    </location>
</feature>
<feature type="region of interest" description="Disordered" evidence="4">
    <location>
        <begin position="410"/>
        <end position="435"/>
    </location>
</feature>
<comment type="subcellular location">
    <subcellularLocation>
        <location evidence="1">Cytoplasm</location>
    </subcellularLocation>
</comment>
<organism evidence="6 7">
    <name type="scientific">Pinctada imbricata</name>
    <name type="common">Atlantic pearl-oyster</name>
    <name type="synonym">Pinctada martensii</name>
    <dbReference type="NCBI Taxonomy" id="66713"/>
    <lineage>
        <taxon>Eukaryota</taxon>
        <taxon>Metazoa</taxon>
        <taxon>Spiralia</taxon>
        <taxon>Lophotrochozoa</taxon>
        <taxon>Mollusca</taxon>
        <taxon>Bivalvia</taxon>
        <taxon>Autobranchia</taxon>
        <taxon>Pteriomorphia</taxon>
        <taxon>Pterioida</taxon>
        <taxon>Pterioidea</taxon>
        <taxon>Pteriidae</taxon>
        <taxon>Pinctada</taxon>
    </lineage>
</organism>
<evidence type="ECO:0000256" key="1">
    <source>
        <dbReference type="ARBA" id="ARBA00004496"/>
    </source>
</evidence>
<feature type="region of interest" description="Disordered" evidence="4">
    <location>
        <begin position="1453"/>
        <end position="1472"/>
    </location>
</feature>
<dbReference type="InterPro" id="IPR013083">
    <property type="entry name" value="Znf_RING/FYVE/PHD"/>
</dbReference>
<dbReference type="InterPro" id="IPR007110">
    <property type="entry name" value="Ig-like_dom"/>
</dbReference>
<dbReference type="InterPro" id="IPR003599">
    <property type="entry name" value="Ig_sub"/>
</dbReference>
<feature type="region of interest" description="Disordered" evidence="4">
    <location>
        <begin position="205"/>
        <end position="229"/>
    </location>
</feature>
<feature type="compositionally biased region" description="Low complexity" evidence="4">
    <location>
        <begin position="207"/>
        <end position="222"/>
    </location>
</feature>
<name>A0AA88XD35_PINIB</name>
<dbReference type="Pfam" id="PF02318">
    <property type="entry name" value="FYVE_2"/>
    <property type="match status" value="1"/>
</dbReference>
<proteinExistence type="predicted"/>
<feature type="compositionally biased region" description="Polar residues" evidence="4">
    <location>
        <begin position="1618"/>
        <end position="1630"/>
    </location>
</feature>
<dbReference type="Gene3D" id="3.30.40.10">
    <property type="entry name" value="Zinc/RING finger domain, C3HC4 (zinc finger)"/>
    <property type="match status" value="1"/>
</dbReference>
<evidence type="ECO:0000313" key="7">
    <source>
        <dbReference type="Proteomes" id="UP001186944"/>
    </source>
</evidence>
<dbReference type="InterPro" id="IPR003598">
    <property type="entry name" value="Ig_sub2"/>
</dbReference>
<dbReference type="EMBL" id="VSWD01000014">
    <property type="protein sequence ID" value="KAK3082766.1"/>
    <property type="molecule type" value="Genomic_DNA"/>
</dbReference>
<dbReference type="InterPro" id="IPR036179">
    <property type="entry name" value="Ig-like_dom_sf"/>
</dbReference>